<keyword evidence="1 3" id="KW-0808">Transferase</keyword>
<comment type="caution">
    <text evidence="3">The sequence shown here is derived from an EMBL/GenBank/DDBJ whole genome shotgun (WGS) entry which is preliminary data.</text>
</comment>
<dbReference type="Gene3D" id="3.40.50.2000">
    <property type="entry name" value="Glycogen Phosphorylase B"/>
    <property type="match status" value="2"/>
</dbReference>
<dbReference type="InterPro" id="IPR001296">
    <property type="entry name" value="Glyco_trans_1"/>
</dbReference>
<dbReference type="PANTHER" id="PTHR46401:SF2">
    <property type="entry name" value="GLYCOSYLTRANSFERASE WBBK-RELATED"/>
    <property type="match status" value="1"/>
</dbReference>
<dbReference type="EMBL" id="VSSQ01002390">
    <property type="protein sequence ID" value="MPM15123.1"/>
    <property type="molecule type" value="Genomic_DNA"/>
</dbReference>
<dbReference type="GO" id="GO:0009103">
    <property type="term" value="P:lipopolysaccharide biosynthetic process"/>
    <property type="evidence" value="ECO:0007669"/>
    <property type="project" value="TreeGrafter"/>
</dbReference>
<evidence type="ECO:0000256" key="1">
    <source>
        <dbReference type="ARBA" id="ARBA00022679"/>
    </source>
</evidence>
<dbReference type="GO" id="GO:0102710">
    <property type="term" value="F:D-inositol-3-phosphate glycosyltransferase activity"/>
    <property type="evidence" value="ECO:0007669"/>
    <property type="project" value="UniProtKB-EC"/>
</dbReference>
<proteinExistence type="predicted"/>
<reference evidence="3" key="1">
    <citation type="submission" date="2019-08" db="EMBL/GenBank/DDBJ databases">
        <authorList>
            <person name="Kucharzyk K."/>
            <person name="Murdoch R.W."/>
            <person name="Higgins S."/>
            <person name="Loffler F."/>
        </authorList>
    </citation>
    <scope>NUCLEOTIDE SEQUENCE</scope>
</reference>
<dbReference type="Pfam" id="PF00534">
    <property type="entry name" value="Glycos_transf_1"/>
    <property type="match status" value="1"/>
</dbReference>
<sequence>MAHVILGADAIHAPLTGIGRYAFELATRLPHCDGVDSLRFYSLGQWIGEQAVLDRAKTVSTQELNKPTLRRILAGNKLAVRAYSILMPIWSQWRMRQLGDSIFHSPNYFLPPFPGKSVATIHDLSHIVCPQFHPAARVELLKRDLPKSVARADFLITDAESVRREVIEHFAWPEDRICTVPLGVDASFHPRTPQETSPLLRRLGLEHAGYSLYVGTIEPRKNLARLIRAYEKLPEPLRTRVPLVLGGSRGWQADEIHDLMERGARAGWLRYLDFVAQEDLPFLYAGARLFCFPSLYEGFGLPPLEAMASGTPVLTSSTSSLPEVVGDVALTVHPEDEQAITDALQRGLEDDAWNSSASIRGVKRSRAFTWEQCARRTSAIYSQLKG</sequence>
<name>A0A644XLL8_9ZZZZ</name>
<feature type="domain" description="Glycosyl transferase family 1" evidence="2">
    <location>
        <begin position="210"/>
        <end position="351"/>
    </location>
</feature>
<dbReference type="AlphaFoldDB" id="A0A644XLL8"/>
<accession>A0A644XLL8</accession>
<gene>
    <name evidence="3" type="primary">mshA_48</name>
    <name evidence="3" type="ORF">SDC9_61489</name>
</gene>
<keyword evidence="3" id="KW-0328">Glycosyltransferase</keyword>
<dbReference type="CDD" id="cd03809">
    <property type="entry name" value="GT4_MtfB-like"/>
    <property type="match status" value="1"/>
</dbReference>
<protein>
    <submittedName>
        <fullName evidence="3">D-inositol-3-phosphate glycosyltransferase</fullName>
        <ecNumber evidence="3">2.4.1.250</ecNumber>
    </submittedName>
</protein>
<evidence type="ECO:0000259" key="2">
    <source>
        <dbReference type="Pfam" id="PF00534"/>
    </source>
</evidence>
<dbReference type="FunFam" id="3.40.50.2000:FF:000119">
    <property type="entry name" value="Glycosyl transferase group 1"/>
    <property type="match status" value="1"/>
</dbReference>
<dbReference type="PANTHER" id="PTHR46401">
    <property type="entry name" value="GLYCOSYLTRANSFERASE WBBK-RELATED"/>
    <property type="match status" value="1"/>
</dbReference>
<evidence type="ECO:0000313" key="3">
    <source>
        <dbReference type="EMBL" id="MPM15123.1"/>
    </source>
</evidence>
<dbReference type="SUPFAM" id="SSF53756">
    <property type="entry name" value="UDP-Glycosyltransferase/glycogen phosphorylase"/>
    <property type="match status" value="1"/>
</dbReference>
<organism evidence="3">
    <name type="scientific">bioreactor metagenome</name>
    <dbReference type="NCBI Taxonomy" id="1076179"/>
    <lineage>
        <taxon>unclassified sequences</taxon>
        <taxon>metagenomes</taxon>
        <taxon>ecological metagenomes</taxon>
    </lineage>
</organism>
<dbReference type="EC" id="2.4.1.250" evidence="3"/>